<accession>D8MIW5</accession>
<reference evidence="1" key="1">
    <citation type="journal article" date="2011" name="Res. Microbiol.">
        <title>Five novel acid-tolerant oligotrophic thiosulfate-metabolizing chemolithotrophic acid mine drainage strains affiliated with the genus Burkholderia of Betaproteobacteria and identification of two novel soxB gene homologues.</title>
        <authorList>
            <person name="Bhowal S."/>
            <person name="Chakraborty R."/>
        </authorList>
    </citation>
    <scope>NUCLEOTIDE SEQUENCE</scope>
    <source>
        <strain evidence="1">GAH2</strain>
    </source>
</reference>
<dbReference type="EMBL" id="FN995257">
    <property type="protein sequence ID" value="CBO04274.2"/>
    <property type="molecule type" value="Genomic_DNA"/>
</dbReference>
<feature type="non-terminal residue" evidence="1">
    <location>
        <position position="156"/>
    </location>
</feature>
<protein>
    <submittedName>
        <fullName evidence="1">Sulfate thioesterase/sulfate thiohydrolase</fullName>
    </submittedName>
</protein>
<dbReference type="Gene3D" id="3.60.21.10">
    <property type="match status" value="1"/>
</dbReference>
<proteinExistence type="predicted"/>
<dbReference type="SUPFAM" id="SSF56300">
    <property type="entry name" value="Metallo-dependent phosphatases"/>
    <property type="match status" value="1"/>
</dbReference>
<sequence length="156" mass="17180">RRLDLPAHQDEELQELVDDIRENEKPDVVVVISHNGMDVDLQNGLARDRHRCHHGGAHPRRMPAPSIVKNPGGQTLVTNAGSGKFLGVLEFDAEVPGFATARCRTYDCPLPPAAGVLQRSTRMRRCRPTSTRCASPIGQLNEEPAVAGDLLYDKRL</sequence>
<keyword evidence="1" id="KW-0378">Hydrolase</keyword>
<feature type="non-terminal residue" evidence="1">
    <location>
        <position position="1"/>
    </location>
</feature>
<name>D8MIW5_9BURK</name>
<evidence type="ECO:0000313" key="1">
    <source>
        <dbReference type="EMBL" id="CBO04274.2"/>
    </source>
</evidence>
<organism evidence="1">
    <name type="scientific">Burkholderia sp. GAH2</name>
    <dbReference type="NCBI Taxonomy" id="859126"/>
    <lineage>
        <taxon>Bacteria</taxon>
        <taxon>Pseudomonadati</taxon>
        <taxon>Pseudomonadota</taxon>
        <taxon>Betaproteobacteria</taxon>
        <taxon>Burkholderiales</taxon>
        <taxon>Burkholderiaceae</taxon>
        <taxon>Burkholderia</taxon>
    </lineage>
</organism>
<dbReference type="GO" id="GO:0016787">
    <property type="term" value="F:hydrolase activity"/>
    <property type="evidence" value="ECO:0007669"/>
    <property type="project" value="UniProtKB-KW"/>
</dbReference>
<dbReference type="InterPro" id="IPR029052">
    <property type="entry name" value="Metallo-depent_PP-like"/>
</dbReference>
<gene>
    <name evidence="1" type="primary">soxB</name>
</gene>
<dbReference type="AlphaFoldDB" id="D8MIW5"/>